<dbReference type="RefSeq" id="WP_244771693.1">
    <property type="nucleotide sequence ID" value="NZ_CP094929.1"/>
</dbReference>
<evidence type="ECO:0000313" key="1">
    <source>
        <dbReference type="EMBL" id="UOM50302.1"/>
    </source>
</evidence>
<accession>A0ABY4D8Z0</accession>
<gene>
    <name evidence="1" type="ORF">MUG09_12130</name>
</gene>
<proteinExistence type="predicted"/>
<sequence>MNNPLQGVFETRGPYGLTGLCAQRYEEFALEALALKVMLPPSADVPFIVPAEYSAGDVQAFLQLSRRYAGAVTY</sequence>
<reference evidence="2" key="1">
    <citation type="journal article" date="2024" name="J Bioinform Genom">
        <title>Complete genome sequence of the type strain bacterium Sphaerochaeta associata GLS2t (VKM B-2742)t.</title>
        <authorList>
            <person name="Troshina O.Y."/>
            <person name="Tepeeva A.N."/>
            <person name="Arzamasceva V.O."/>
            <person name="Whitman W.B."/>
            <person name="Varghese N."/>
            <person name="Shapiro N."/>
            <person name="Woyke T."/>
            <person name="Kripides N.C."/>
            <person name="Vasilenko O.V."/>
        </authorList>
    </citation>
    <scope>NUCLEOTIDE SEQUENCE [LARGE SCALE GENOMIC DNA]</scope>
    <source>
        <strain evidence="2">GLS2T</strain>
    </source>
</reference>
<dbReference type="EMBL" id="CP094929">
    <property type="protein sequence ID" value="UOM50302.1"/>
    <property type="molecule type" value="Genomic_DNA"/>
</dbReference>
<protein>
    <submittedName>
        <fullName evidence="1">Uncharacterized protein</fullName>
    </submittedName>
</protein>
<organism evidence="1 2">
    <name type="scientific">Sphaerochaeta associata</name>
    <dbReference type="NCBI Taxonomy" id="1129264"/>
    <lineage>
        <taxon>Bacteria</taxon>
        <taxon>Pseudomonadati</taxon>
        <taxon>Spirochaetota</taxon>
        <taxon>Spirochaetia</taxon>
        <taxon>Spirochaetales</taxon>
        <taxon>Sphaerochaetaceae</taxon>
        <taxon>Sphaerochaeta</taxon>
    </lineage>
</organism>
<keyword evidence="2" id="KW-1185">Reference proteome</keyword>
<name>A0ABY4D8Z0_9SPIR</name>
<evidence type="ECO:0000313" key="2">
    <source>
        <dbReference type="Proteomes" id="UP000829708"/>
    </source>
</evidence>
<dbReference type="Proteomes" id="UP000829708">
    <property type="component" value="Chromosome"/>
</dbReference>